<feature type="compositionally biased region" description="Gly residues" evidence="1">
    <location>
        <begin position="99"/>
        <end position="110"/>
    </location>
</feature>
<name>A0A852UQT1_9ACTN</name>
<dbReference type="Proteomes" id="UP000576393">
    <property type="component" value="Unassembled WGS sequence"/>
</dbReference>
<dbReference type="AlphaFoldDB" id="A0A852UQT1"/>
<proteinExistence type="predicted"/>
<organism evidence="2 3">
    <name type="scientific">Streptosporangium sandarakinum</name>
    <dbReference type="NCBI Taxonomy" id="1260955"/>
    <lineage>
        <taxon>Bacteria</taxon>
        <taxon>Bacillati</taxon>
        <taxon>Actinomycetota</taxon>
        <taxon>Actinomycetes</taxon>
        <taxon>Streptosporangiales</taxon>
        <taxon>Streptosporangiaceae</taxon>
        <taxon>Streptosporangium</taxon>
    </lineage>
</organism>
<feature type="compositionally biased region" description="Basic and acidic residues" evidence="1">
    <location>
        <begin position="8"/>
        <end position="20"/>
    </location>
</feature>
<accession>A0A852UQT1</accession>
<protein>
    <submittedName>
        <fullName evidence="2">Uncharacterized protein</fullName>
    </submittedName>
</protein>
<evidence type="ECO:0000313" key="2">
    <source>
        <dbReference type="EMBL" id="NYF38340.1"/>
    </source>
</evidence>
<dbReference type="RefSeq" id="WP_179818103.1">
    <property type="nucleotide sequence ID" value="NZ_JACCCO010000001.1"/>
</dbReference>
<comment type="caution">
    <text evidence="2">The sequence shown here is derived from an EMBL/GenBank/DDBJ whole genome shotgun (WGS) entry which is preliminary data.</text>
</comment>
<dbReference type="EMBL" id="JACCCO010000001">
    <property type="protein sequence ID" value="NYF38340.1"/>
    <property type="molecule type" value="Genomic_DNA"/>
</dbReference>
<feature type="compositionally biased region" description="Basic and acidic residues" evidence="1">
    <location>
        <begin position="57"/>
        <end position="66"/>
    </location>
</feature>
<feature type="compositionally biased region" description="Basic and acidic residues" evidence="1">
    <location>
        <begin position="75"/>
        <end position="85"/>
    </location>
</feature>
<sequence>MSEETNEEERARRREEELRKYRGTPFDPELHDMGGDIGPASMGGTSARPAGRDEDEEPRRGPEAPRETGSVNADLEWKSSDHEDPNGGLGGTDADDGGYLPGEGTGRPPG</sequence>
<reference evidence="2 3" key="1">
    <citation type="submission" date="2020-07" db="EMBL/GenBank/DDBJ databases">
        <title>Sequencing the genomes of 1000 actinobacteria strains.</title>
        <authorList>
            <person name="Klenk H.-P."/>
        </authorList>
    </citation>
    <scope>NUCLEOTIDE SEQUENCE [LARGE SCALE GENOMIC DNA]</scope>
    <source>
        <strain evidence="2 3">DSM 45763</strain>
    </source>
</reference>
<keyword evidence="3" id="KW-1185">Reference proteome</keyword>
<evidence type="ECO:0000256" key="1">
    <source>
        <dbReference type="SAM" id="MobiDB-lite"/>
    </source>
</evidence>
<evidence type="ECO:0000313" key="3">
    <source>
        <dbReference type="Proteomes" id="UP000576393"/>
    </source>
</evidence>
<gene>
    <name evidence="2" type="ORF">HDA43_000499</name>
</gene>
<feature type="region of interest" description="Disordered" evidence="1">
    <location>
        <begin position="1"/>
        <end position="110"/>
    </location>
</feature>